<evidence type="ECO:0000313" key="4">
    <source>
        <dbReference type="Proteomes" id="UP000037923"/>
    </source>
</evidence>
<feature type="compositionally biased region" description="Polar residues" evidence="1">
    <location>
        <begin position="153"/>
        <end position="164"/>
    </location>
</feature>
<dbReference type="RefSeq" id="XP_015664154.1">
    <property type="nucleotide sequence ID" value="XM_015796146.1"/>
</dbReference>
<dbReference type="EMBL" id="LGTL01000001">
    <property type="protein sequence ID" value="KPA85715.1"/>
    <property type="molecule type" value="Genomic_DNA"/>
</dbReference>
<feature type="domain" description="IQ motif and ubiquitin-like" evidence="2">
    <location>
        <begin position="863"/>
        <end position="943"/>
    </location>
</feature>
<feature type="compositionally biased region" description="Acidic residues" evidence="1">
    <location>
        <begin position="30"/>
        <end position="40"/>
    </location>
</feature>
<dbReference type="RefSeq" id="XP_015664153.1">
    <property type="nucleotide sequence ID" value="XM_015796145.1"/>
</dbReference>
<gene>
    <name evidence="3" type="ORF">ABB37_00085</name>
</gene>
<dbReference type="PANTHER" id="PTHR21074:SF0">
    <property type="entry name" value="IQ AND UBIQUITIN-LIKE DOMAIN-CONTAINING PROTEIN"/>
    <property type="match status" value="1"/>
</dbReference>
<sequence length="967" mass="105473">MEDSSTNPDHVEEQITAGLPTAEEPPQASPEEEEAMEEQDGPSPLSHGGAEGDDSEVGHEVAPPRASPDPNDVGYFARLNPHAEDLADNVASDVRRVPSAQQRQHDEVGHETHEYEDIPTEQDDQEGQRSGNGATVERRRSADASGAPPRRPSATTVAQSTTLARQPCHGTQVDAETDIPAEAEQHHDVDDDGATAAAAGAAEEPRSEAATSSDDVHVRVATAAAAAAPPGWSQLPQAAHGTAEVTAMLLPMQSLTRITVPVHNPNLYRPPPSSNVHDEGSDEEDEEAVHGDGDTGLRADRNGGRNESPYWVLIAKELFEVLAERLHLHPESFHVFHQHKRLRFMGTLFLDCDVTSSPSSSDPATAENNRAEPIWVSVTFPNPHASLPATEARSKQPFTSTAPGAEDEADEAHTSLGGVPAHLAELGPADYVARCIRVRRRKAQIPPRTLVEGRHQGYSYDEVIQRTQTLHDAAVQEEGKSSGIDTAASNFTIIAIVQESPVTPTKPFLGGYRDKRQPDHVLLHAATQLYHRDLEYSPFAKSGVAMAAAGGVDRTSRHTQTFGISRSCQTHREACVQTPRVDLLLDTSHDFVVVARPYFTSGALQALRDEMAVVIQKMYRQWKARRVRSELEEAESARQHRAGARQRREEALHAAVEDAAQLRRDDPRSAMDFERVRQEIIDWRAAEAARIQRDATLSSADASAALLAITKKELQLLQQLDQRRREVGKTREELSFVHQLDRMAAPKQWGTVYVETPETERAGELRDLYERLAQTSRPARGGATVGGGASSSTRMASRTKPDATAASPLPLASSSPHLAPPGYVAQGSSAAGVPQSGRFAAPLNASDTPALAMTSTKDGLTSTTAARLDILLRVKWTVREFDATSPLARELGELIDREADLLHRGRKDASLVELRKRIQTLFAQFTEDPEYNPGVKGFVRTARGRARVRAVEAERQQTQAKTLKNRN</sequence>
<evidence type="ECO:0000256" key="1">
    <source>
        <dbReference type="SAM" id="MobiDB-lite"/>
    </source>
</evidence>
<dbReference type="GeneID" id="26900383"/>
<proteinExistence type="predicted"/>
<comment type="caution">
    <text evidence="3">The sequence shown here is derived from an EMBL/GenBank/DDBJ whole genome shotgun (WGS) entry which is preliminary data.</text>
</comment>
<dbReference type="OMA" id="NWRADEA"/>
<dbReference type="VEuPathDB" id="TriTrypDB:LpyrH10_01_0850"/>
<dbReference type="AlphaFoldDB" id="A0A0M9G9R7"/>
<name>A0A0M9G9R7_LEPPY</name>
<feature type="region of interest" description="Disordered" evidence="1">
    <location>
        <begin position="1"/>
        <end position="214"/>
    </location>
</feature>
<feature type="compositionally biased region" description="Low complexity" evidence="1">
    <location>
        <begin position="805"/>
        <end position="821"/>
    </location>
</feature>
<feature type="region of interest" description="Disordered" evidence="1">
    <location>
        <begin position="262"/>
        <end position="303"/>
    </location>
</feature>
<dbReference type="PANTHER" id="PTHR21074">
    <property type="entry name" value="IQ AND UBIQUITIN-LIKE DOMAIN-CONTAINING PROTEIN"/>
    <property type="match status" value="1"/>
</dbReference>
<feature type="region of interest" description="Disordered" evidence="1">
    <location>
        <begin position="773"/>
        <end position="831"/>
    </location>
</feature>
<reference evidence="3 4" key="1">
    <citation type="submission" date="2015-07" db="EMBL/GenBank/DDBJ databases">
        <title>High-quality genome of monoxenous trypanosomatid Leptomonas pyrrhocoris.</title>
        <authorList>
            <person name="Flegontov P."/>
            <person name="Butenko A."/>
            <person name="Firsov S."/>
            <person name="Vlcek C."/>
            <person name="Logacheva M.D."/>
            <person name="Field M."/>
            <person name="Filatov D."/>
            <person name="Flegontova O."/>
            <person name="Gerasimov E."/>
            <person name="Jackson A.P."/>
            <person name="Kelly S."/>
            <person name="Opperdoes F."/>
            <person name="O'Reilly A."/>
            <person name="Votypka J."/>
            <person name="Yurchenko V."/>
            <person name="Lukes J."/>
        </authorList>
    </citation>
    <scope>NUCLEOTIDE SEQUENCE [LARGE SCALE GENOMIC DNA]</scope>
    <source>
        <strain evidence="3">H10</strain>
    </source>
</reference>
<feature type="compositionally biased region" description="Basic and acidic residues" evidence="1">
    <location>
        <begin position="103"/>
        <end position="116"/>
    </location>
</feature>
<dbReference type="InterPro" id="IPR057887">
    <property type="entry name" value="IQUB_helical"/>
</dbReference>
<protein>
    <recommendedName>
        <fullName evidence="2">IQ motif and ubiquitin-like domain-containing protein</fullName>
    </recommendedName>
</protein>
<dbReference type="InterPro" id="IPR037695">
    <property type="entry name" value="IQUB"/>
</dbReference>
<dbReference type="EMBL" id="LGTL01000001">
    <property type="protein sequence ID" value="KPA85713.1"/>
    <property type="molecule type" value="Genomic_DNA"/>
</dbReference>
<dbReference type="EMBL" id="LGTL01000001">
    <property type="protein sequence ID" value="KPA85714.1"/>
    <property type="molecule type" value="Genomic_DNA"/>
</dbReference>
<keyword evidence="4" id="KW-1185">Reference proteome</keyword>
<accession>A0A0M9G9R7</accession>
<dbReference type="Pfam" id="PF25805">
    <property type="entry name" value="IQUB"/>
    <property type="match status" value="1"/>
</dbReference>
<evidence type="ECO:0000259" key="2">
    <source>
        <dbReference type="Pfam" id="PF25805"/>
    </source>
</evidence>
<dbReference type="OrthoDB" id="10265862at2759"/>
<feature type="compositionally biased region" description="Basic and acidic residues" evidence="1">
    <location>
        <begin position="288"/>
        <end position="303"/>
    </location>
</feature>
<dbReference type="Proteomes" id="UP000037923">
    <property type="component" value="Unassembled WGS sequence"/>
</dbReference>
<feature type="region of interest" description="Disordered" evidence="1">
    <location>
        <begin position="385"/>
        <end position="413"/>
    </location>
</feature>
<dbReference type="RefSeq" id="XP_015664152.1">
    <property type="nucleotide sequence ID" value="XM_015796144.1"/>
</dbReference>
<organism evidence="3 4">
    <name type="scientific">Leptomonas pyrrhocoris</name>
    <name type="common">Firebug parasite</name>
    <dbReference type="NCBI Taxonomy" id="157538"/>
    <lineage>
        <taxon>Eukaryota</taxon>
        <taxon>Discoba</taxon>
        <taxon>Euglenozoa</taxon>
        <taxon>Kinetoplastea</taxon>
        <taxon>Metakinetoplastina</taxon>
        <taxon>Trypanosomatida</taxon>
        <taxon>Trypanosomatidae</taxon>
        <taxon>Leishmaniinae</taxon>
        <taxon>Leptomonas</taxon>
    </lineage>
</organism>
<evidence type="ECO:0000313" key="3">
    <source>
        <dbReference type="EMBL" id="KPA85713.1"/>
    </source>
</evidence>